<dbReference type="EMBL" id="LCKF01000007">
    <property type="protein sequence ID" value="KKT91974.1"/>
    <property type="molecule type" value="Genomic_DNA"/>
</dbReference>
<sequence length="69" mass="8001">MIKLNLNTVDERSFCIAFNKILTENNISPMLRGEIMKECRENGIVKLMKKKGVFLSEESIRNSLLKELK</sequence>
<protein>
    <submittedName>
        <fullName evidence="1">Uncharacterized protein</fullName>
    </submittedName>
</protein>
<dbReference type="Proteomes" id="UP000033966">
    <property type="component" value="Unassembled WGS sequence"/>
</dbReference>
<accession>A0A0G1P6D9</accession>
<proteinExistence type="predicted"/>
<evidence type="ECO:0000313" key="2">
    <source>
        <dbReference type="Proteomes" id="UP000033966"/>
    </source>
</evidence>
<reference evidence="1 2" key="1">
    <citation type="journal article" date="2015" name="Nature">
        <title>rRNA introns, odd ribosomes, and small enigmatic genomes across a large radiation of phyla.</title>
        <authorList>
            <person name="Brown C.T."/>
            <person name="Hug L.A."/>
            <person name="Thomas B.C."/>
            <person name="Sharon I."/>
            <person name="Castelle C.J."/>
            <person name="Singh A."/>
            <person name="Wilkins M.J."/>
            <person name="Williams K.H."/>
            <person name="Banfield J.F."/>
        </authorList>
    </citation>
    <scope>NUCLEOTIDE SEQUENCE [LARGE SCALE GENOMIC DNA]</scope>
</reference>
<comment type="caution">
    <text evidence="1">The sequence shown here is derived from an EMBL/GenBank/DDBJ whole genome shotgun (WGS) entry which is preliminary data.</text>
</comment>
<evidence type="ECO:0000313" key="1">
    <source>
        <dbReference type="EMBL" id="KKT91974.1"/>
    </source>
</evidence>
<organism evidence="1 2">
    <name type="scientific">Candidatus Jorgensenbacteria bacterium GW2011_GWA2_45_13</name>
    <dbReference type="NCBI Taxonomy" id="1618662"/>
    <lineage>
        <taxon>Bacteria</taxon>
        <taxon>Candidatus Joergenseniibacteriota</taxon>
    </lineage>
</organism>
<name>A0A0G1P6D9_9BACT</name>
<dbReference type="AlphaFoldDB" id="A0A0G1P6D9"/>
<gene>
    <name evidence="1" type="ORF">UW92_C0007G0020</name>
</gene>